<dbReference type="AlphaFoldDB" id="A0A401FNU6"/>
<organism evidence="1 2">
    <name type="scientific">Lentilactobacillus kosonis</name>
    <dbReference type="NCBI Taxonomy" id="2810561"/>
    <lineage>
        <taxon>Bacteria</taxon>
        <taxon>Bacillati</taxon>
        <taxon>Bacillota</taxon>
        <taxon>Bacilli</taxon>
        <taxon>Lactobacillales</taxon>
        <taxon>Lactobacillaceae</taxon>
        <taxon>Lentilactobacillus</taxon>
    </lineage>
</organism>
<dbReference type="EMBL" id="BEXA01000005">
    <property type="protein sequence ID" value="GAY74034.1"/>
    <property type="molecule type" value="Genomic_DNA"/>
</dbReference>
<name>A0A401FNU6_9LACO</name>
<accession>A0A401FNU6</accession>
<evidence type="ECO:0000313" key="1">
    <source>
        <dbReference type="EMBL" id="GAY74034.1"/>
    </source>
</evidence>
<gene>
    <name evidence="1" type="ORF">NBRC111893_2180</name>
</gene>
<comment type="caution">
    <text evidence="1">The sequence shown here is derived from an EMBL/GenBank/DDBJ whole genome shotgun (WGS) entry which is preliminary data.</text>
</comment>
<protein>
    <submittedName>
        <fullName evidence="1">Uncharacterized protein</fullName>
    </submittedName>
</protein>
<evidence type="ECO:0000313" key="2">
    <source>
        <dbReference type="Proteomes" id="UP000286974"/>
    </source>
</evidence>
<dbReference type="RefSeq" id="WP_125008757.1">
    <property type="nucleotide sequence ID" value="NZ_BEXA01000005.1"/>
</dbReference>
<proteinExistence type="predicted"/>
<dbReference type="OrthoDB" id="9811743at2"/>
<reference evidence="1 2" key="1">
    <citation type="submission" date="2017-11" db="EMBL/GenBank/DDBJ databases">
        <title>Draft Genome Sequence of Lactobacillus curieae NBRC 111893 isolated from Koso, a Japanese sugar-Vegetable Fermented Beverage.</title>
        <authorList>
            <person name="Chiou T.Y."/>
            <person name="Oshima K."/>
            <person name="Suda W."/>
            <person name="Hattori M."/>
            <person name="Takahashi T."/>
        </authorList>
    </citation>
    <scope>NUCLEOTIDE SEQUENCE [LARGE SCALE GENOMIC DNA]</scope>
    <source>
        <strain evidence="1 2">NBRC111893</strain>
    </source>
</reference>
<keyword evidence="2" id="KW-1185">Reference proteome</keyword>
<dbReference type="Proteomes" id="UP000286974">
    <property type="component" value="Unassembled WGS sequence"/>
</dbReference>
<sequence length="66" mass="7652">MKDIEAVIAKELNIPLKNDYADPKDLDFANQLFAMDIPASSKLTREELNWTPTHPGLLEDMQRYFK</sequence>